<reference evidence="1 2" key="1">
    <citation type="journal article" date="2018" name="Nat. Genet.">
        <title>The Rosa genome provides new insights in the design of modern roses.</title>
        <authorList>
            <person name="Bendahmane M."/>
        </authorList>
    </citation>
    <scope>NUCLEOTIDE SEQUENCE [LARGE SCALE GENOMIC DNA]</scope>
    <source>
        <strain evidence="2">cv. Old Blush</strain>
    </source>
</reference>
<evidence type="ECO:0000313" key="1">
    <source>
        <dbReference type="EMBL" id="PRQ35529.1"/>
    </source>
</evidence>
<organism evidence="1 2">
    <name type="scientific">Rosa chinensis</name>
    <name type="common">China rose</name>
    <dbReference type="NCBI Taxonomy" id="74649"/>
    <lineage>
        <taxon>Eukaryota</taxon>
        <taxon>Viridiplantae</taxon>
        <taxon>Streptophyta</taxon>
        <taxon>Embryophyta</taxon>
        <taxon>Tracheophyta</taxon>
        <taxon>Spermatophyta</taxon>
        <taxon>Magnoliopsida</taxon>
        <taxon>eudicotyledons</taxon>
        <taxon>Gunneridae</taxon>
        <taxon>Pentapetalae</taxon>
        <taxon>rosids</taxon>
        <taxon>fabids</taxon>
        <taxon>Rosales</taxon>
        <taxon>Rosaceae</taxon>
        <taxon>Rosoideae</taxon>
        <taxon>Rosoideae incertae sedis</taxon>
        <taxon>Rosa</taxon>
    </lineage>
</organism>
<dbReference type="EMBL" id="PDCK01000043">
    <property type="protein sequence ID" value="PRQ35529.1"/>
    <property type="molecule type" value="Genomic_DNA"/>
</dbReference>
<dbReference type="AlphaFoldDB" id="A0A2P6QMY4"/>
<accession>A0A2P6QMY4</accession>
<dbReference type="Proteomes" id="UP000238479">
    <property type="component" value="Chromosome 5"/>
</dbReference>
<gene>
    <name evidence="1" type="ORF">RchiOBHm_Chr5g0081021</name>
</gene>
<dbReference type="STRING" id="74649.A0A2P6QMY4"/>
<proteinExistence type="predicted"/>
<name>A0A2P6QMY4_ROSCH</name>
<comment type="caution">
    <text evidence="1">The sequence shown here is derived from an EMBL/GenBank/DDBJ whole genome shotgun (WGS) entry which is preliminary data.</text>
</comment>
<protein>
    <submittedName>
        <fullName evidence="1">Putative trichome birefringence-like family</fullName>
    </submittedName>
</protein>
<keyword evidence="2" id="KW-1185">Reference proteome</keyword>
<sequence length="96" mass="10783">MASLCRMNGRNMLGLLRGKRLIFCLLRNSVDDKSRVFEASGRSEFCTEGAYYFVFKDNNYSVEFVQSPFLVPESEVLTINGSKKETPPGYGSEILG</sequence>
<evidence type="ECO:0000313" key="2">
    <source>
        <dbReference type="Proteomes" id="UP000238479"/>
    </source>
</evidence>
<dbReference type="Gramene" id="PRQ35529">
    <property type="protein sequence ID" value="PRQ35529"/>
    <property type="gene ID" value="RchiOBHm_Chr5g0081021"/>
</dbReference>